<sequence length="70" mass="7951">MTRLCATTKHIGHSRHYKRASFAAAEYHPSKGGFHLLLKSSDSTKTPRSRFQLARWNTDRVRGDVALSTH</sequence>
<dbReference type="Proteomes" id="UP000244005">
    <property type="component" value="Unassembled WGS sequence"/>
</dbReference>
<name>A0A2R6W958_MARPO</name>
<keyword evidence="2" id="KW-1185">Reference proteome</keyword>
<reference evidence="2" key="1">
    <citation type="journal article" date="2017" name="Cell">
        <title>Insights into land plant evolution garnered from the Marchantia polymorpha genome.</title>
        <authorList>
            <person name="Bowman J.L."/>
            <person name="Kohchi T."/>
            <person name="Yamato K.T."/>
            <person name="Jenkins J."/>
            <person name="Shu S."/>
            <person name="Ishizaki K."/>
            <person name="Yamaoka S."/>
            <person name="Nishihama R."/>
            <person name="Nakamura Y."/>
            <person name="Berger F."/>
            <person name="Adam C."/>
            <person name="Aki S.S."/>
            <person name="Althoff F."/>
            <person name="Araki T."/>
            <person name="Arteaga-Vazquez M.A."/>
            <person name="Balasubrmanian S."/>
            <person name="Barry K."/>
            <person name="Bauer D."/>
            <person name="Boehm C.R."/>
            <person name="Briginshaw L."/>
            <person name="Caballero-Perez J."/>
            <person name="Catarino B."/>
            <person name="Chen F."/>
            <person name="Chiyoda S."/>
            <person name="Chovatia M."/>
            <person name="Davies K.M."/>
            <person name="Delmans M."/>
            <person name="Demura T."/>
            <person name="Dierschke T."/>
            <person name="Dolan L."/>
            <person name="Dorantes-Acosta A.E."/>
            <person name="Eklund D.M."/>
            <person name="Florent S.N."/>
            <person name="Flores-Sandoval E."/>
            <person name="Fujiyama A."/>
            <person name="Fukuzawa H."/>
            <person name="Galik B."/>
            <person name="Grimanelli D."/>
            <person name="Grimwood J."/>
            <person name="Grossniklaus U."/>
            <person name="Hamada T."/>
            <person name="Haseloff J."/>
            <person name="Hetherington A.J."/>
            <person name="Higo A."/>
            <person name="Hirakawa Y."/>
            <person name="Hundley H.N."/>
            <person name="Ikeda Y."/>
            <person name="Inoue K."/>
            <person name="Inoue S.I."/>
            <person name="Ishida S."/>
            <person name="Jia Q."/>
            <person name="Kakita M."/>
            <person name="Kanazawa T."/>
            <person name="Kawai Y."/>
            <person name="Kawashima T."/>
            <person name="Kennedy M."/>
            <person name="Kinose K."/>
            <person name="Kinoshita T."/>
            <person name="Kohara Y."/>
            <person name="Koide E."/>
            <person name="Komatsu K."/>
            <person name="Kopischke S."/>
            <person name="Kubo M."/>
            <person name="Kyozuka J."/>
            <person name="Lagercrantz U."/>
            <person name="Lin S.S."/>
            <person name="Lindquist E."/>
            <person name="Lipzen A.M."/>
            <person name="Lu C.W."/>
            <person name="De Luna E."/>
            <person name="Martienssen R.A."/>
            <person name="Minamino N."/>
            <person name="Mizutani M."/>
            <person name="Mizutani M."/>
            <person name="Mochizuki N."/>
            <person name="Monte I."/>
            <person name="Mosher R."/>
            <person name="Nagasaki H."/>
            <person name="Nakagami H."/>
            <person name="Naramoto S."/>
            <person name="Nishitani K."/>
            <person name="Ohtani M."/>
            <person name="Okamoto T."/>
            <person name="Okumura M."/>
            <person name="Phillips J."/>
            <person name="Pollak B."/>
            <person name="Reinders A."/>
            <person name="Rovekamp M."/>
            <person name="Sano R."/>
            <person name="Sawa S."/>
            <person name="Schmid M.W."/>
            <person name="Shirakawa M."/>
            <person name="Solano R."/>
            <person name="Spunde A."/>
            <person name="Suetsugu N."/>
            <person name="Sugano S."/>
            <person name="Sugiyama A."/>
            <person name="Sun R."/>
            <person name="Suzuki Y."/>
            <person name="Takenaka M."/>
            <person name="Takezawa D."/>
            <person name="Tomogane H."/>
            <person name="Tsuzuki M."/>
            <person name="Ueda T."/>
            <person name="Umeda M."/>
            <person name="Ward J.M."/>
            <person name="Watanabe Y."/>
            <person name="Yazaki K."/>
            <person name="Yokoyama R."/>
            <person name="Yoshitake Y."/>
            <person name="Yotsui I."/>
            <person name="Zachgo S."/>
            <person name="Schmutz J."/>
        </authorList>
    </citation>
    <scope>NUCLEOTIDE SEQUENCE [LARGE SCALE GENOMIC DNA]</scope>
    <source>
        <strain evidence="2">Tak-1</strain>
    </source>
</reference>
<dbReference type="AlphaFoldDB" id="A0A2R6W958"/>
<protein>
    <submittedName>
        <fullName evidence="1">Uncharacterized protein</fullName>
    </submittedName>
</protein>
<evidence type="ECO:0000313" key="2">
    <source>
        <dbReference type="Proteomes" id="UP000244005"/>
    </source>
</evidence>
<evidence type="ECO:0000313" key="1">
    <source>
        <dbReference type="EMBL" id="PTQ30352.1"/>
    </source>
</evidence>
<organism evidence="1 2">
    <name type="scientific">Marchantia polymorpha</name>
    <name type="common">Common liverwort</name>
    <name type="synonym">Marchantia aquatica</name>
    <dbReference type="NCBI Taxonomy" id="3197"/>
    <lineage>
        <taxon>Eukaryota</taxon>
        <taxon>Viridiplantae</taxon>
        <taxon>Streptophyta</taxon>
        <taxon>Embryophyta</taxon>
        <taxon>Marchantiophyta</taxon>
        <taxon>Marchantiopsida</taxon>
        <taxon>Marchantiidae</taxon>
        <taxon>Marchantiales</taxon>
        <taxon>Marchantiaceae</taxon>
        <taxon>Marchantia</taxon>
    </lineage>
</organism>
<proteinExistence type="predicted"/>
<gene>
    <name evidence="1" type="ORF">MARPO_0125s0004</name>
</gene>
<dbReference type="EMBL" id="KZ772797">
    <property type="protein sequence ID" value="PTQ30352.1"/>
    <property type="molecule type" value="Genomic_DNA"/>
</dbReference>
<accession>A0A2R6W958</accession>
<dbReference type="Gramene" id="Mp4g06590.1">
    <property type="protein sequence ID" value="Mp4g06590.1.cds"/>
    <property type="gene ID" value="Mp4g06590"/>
</dbReference>